<dbReference type="Proteomes" id="UP000680670">
    <property type="component" value="Unassembled WGS sequence"/>
</dbReference>
<keyword evidence="2 3" id="KW-0238">DNA-binding</keyword>
<protein>
    <recommendedName>
        <fullName evidence="4">HTH tetR-type domain-containing protein</fullName>
    </recommendedName>
</protein>
<dbReference type="SUPFAM" id="SSF48498">
    <property type="entry name" value="Tetracyclin repressor-like, C-terminal domain"/>
    <property type="match status" value="1"/>
</dbReference>
<dbReference type="Gene3D" id="1.10.357.10">
    <property type="entry name" value="Tetracycline Repressor, domain 2"/>
    <property type="match status" value="1"/>
</dbReference>
<dbReference type="InterPro" id="IPR050624">
    <property type="entry name" value="HTH-type_Tx_Regulator"/>
</dbReference>
<evidence type="ECO:0000313" key="5">
    <source>
        <dbReference type="EMBL" id="GIN95399.1"/>
    </source>
</evidence>
<dbReference type="Gene3D" id="1.10.10.60">
    <property type="entry name" value="Homeodomain-like"/>
    <property type="match status" value="1"/>
</dbReference>
<dbReference type="InterPro" id="IPR001647">
    <property type="entry name" value="HTH_TetR"/>
</dbReference>
<comment type="caution">
    <text evidence="5">The sequence shown here is derived from an EMBL/GenBank/DDBJ whole genome shotgun (WGS) entry which is preliminary data.</text>
</comment>
<keyword evidence="1" id="KW-0678">Repressor</keyword>
<proteinExistence type="predicted"/>
<dbReference type="Pfam" id="PF00440">
    <property type="entry name" value="TetR_N"/>
    <property type="match status" value="1"/>
</dbReference>
<sequence>MKRDRRVQRSYRTRKKLIESAKTIFLELGYHDTTIQKINEEANTGRGTIYSHFPGGKDELLSDLMREVMDEFYTVADIEFKPKTTEEAFQIIRTQVFDFISLAIKHKELLIAFYEAISVSKLLREKWEEILNEFINRISADIQFSKEANLAKLNIDNEIVARILLFSGERFLWEIVTDRNTKSISEIADNITKIYMFGLYL</sequence>
<dbReference type="InterPro" id="IPR049397">
    <property type="entry name" value="EthR_C"/>
</dbReference>
<evidence type="ECO:0000256" key="2">
    <source>
        <dbReference type="ARBA" id="ARBA00023125"/>
    </source>
</evidence>
<dbReference type="PANTHER" id="PTHR43479:SF7">
    <property type="entry name" value="TETR-FAMILY TRANSCRIPTIONAL REGULATOR"/>
    <property type="match status" value="1"/>
</dbReference>
<dbReference type="RefSeq" id="WP_212953499.1">
    <property type="nucleotide sequence ID" value="NZ_BORJ01000002.1"/>
</dbReference>
<evidence type="ECO:0000313" key="6">
    <source>
        <dbReference type="Proteomes" id="UP000680670"/>
    </source>
</evidence>
<evidence type="ECO:0000256" key="3">
    <source>
        <dbReference type="PROSITE-ProRule" id="PRU00335"/>
    </source>
</evidence>
<organism evidence="5 6">
    <name type="scientific">Siminovitchia terrae</name>
    <name type="common">Bacillus terrae</name>
    <dbReference type="NCBI Taxonomy" id="1914933"/>
    <lineage>
        <taxon>Bacteria</taxon>
        <taxon>Bacillati</taxon>
        <taxon>Bacillota</taxon>
        <taxon>Bacilli</taxon>
        <taxon>Bacillales</taxon>
        <taxon>Bacillaceae</taxon>
        <taxon>Siminovitchia</taxon>
    </lineage>
</organism>
<evidence type="ECO:0000259" key="4">
    <source>
        <dbReference type="PROSITE" id="PS50977"/>
    </source>
</evidence>
<accession>A0ABQ4KUR3</accession>
<name>A0ABQ4KUR3_SIMTE</name>
<feature type="DNA-binding region" description="H-T-H motif" evidence="3">
    <location>
        <begin position="34"/>
        <end position="53"/>
    </location>
</feature>
<dbReference type="EMBL" id="BORJ01000002">
    <property type="protein sequence ID" value="GIN95399.1"/>
    <property type="molecule type" value="Genomic_DNA"/>
</dbReference>
<dbReference type="PANTHER" id="PTHR43479">
    <property type="entry name" value="ACREF/ENVCD OPERON REPRESSOR-RELATED"/>
    <property type="match status" value="1"/>
</dbReference>
<dbReference type="PROSITE" id="PS50977">
    <property type="entry name" value="HTH_TETR_2"/>
    <property type="match status" value="1"/>
</dbReference>
<dbReference type="SUPFAM" id="SSF46689">
    <property type="entry name" value="Homeodomain-like"/>
    <property type="match status" value="1"/>
</dbReference>
<keyword evidence="6" id="KW-1185">Reference proteome</keyword>
<dbReference type="InterPro" id="IPR009057">
    <property type="entry name" value="Homeodomain-like_sf"/>
</dbReference>
<dbReference type="Pfam" id="PF21313">
    <property type="entry name" value="EthR_C"/>
    <property type="match status" value="1"/>
</dbReference>
<feature type="domain" description="HTH tetR-type" evidence="4">
    <location>
        <begin position="11"/>
        <end position="71"/>
    </location>
</feature>
<evidence type="ECO:0000256" key="1">
    <source>
        <dbReference type="ARBA" id="ARBA00022491"/>
    </source>
</evidence>
<reference evidence="5 6" key="1">
    <citation type="submission" date="2021-03" db="EMBL/GenBank/DDBJ databases">
        <title>Antimicrobial resistance genes in bacteria isolated from Japanese honey, and their potential for conferring macrolide and lincosamide resistance in the American foulbrood pathogen Paenibacillus larvae.</title>
        <authorList>
            <person name="Okamoto M."/>
            <person name="Kumagai M."/>
            <person name="Kanamori H."/>
            <person name="Takamatsu D."/>
        </authorList>
    </citation>
    <scope>NUCLEOTIDE SEQUENCE [LARGE SCALE GENOMIC DNA]</scope>
    <source>
        <strain evidence="5 6">J6TS1</strain>
    </source>
</reference>
<dbReference type="InterPro" id="IPR036271">
    <property type="entry name" value="Tet_transcr_reg_TetR-rel_C_sf"/>
</dbReference>
<gene>
    <name evidence="5" type="ORF">J6TS1_12690</name>
</gene>